<dbReference type="InterPro" id="IPR011856">
    <property type="entry name" value="tRNA_endonuc-like_dom_sf"/>
</dbReference>
<protein>
    <recommendedName>
        <fullName evidence="2">UPF0102 protein PbB2_01667</fullName>
    </recommendedName>
</protein>
<dbReference type="PANTHER" id="PTHR34039:SF1">
    <property type="entry name" value="UPF0102 PROTEIN YRAN"/>
    <property type="match status" value="1"/>
</dbReference>
<dbReference type="InterPro" id="IPR011335">
    <property type="entry name" value="Restrct_endonuc-II-like"/>
</dbReference>
<dbReference type="Proteomes" id="UP000245086">
    <property type="component" value="Unassembled WGS sequence"/>
</dbReference>
<dbReference type="GO" id="GO:0003676">
    <property type="term" value="F:nucleic acid binding"/>
    <property type="evidence" value="ECO:0007669"/>
    <property type="project" value="InterPro"/>
</dbReference>
<organism evidence="3 4">
    <name type="scientific">Candidatus Phycosocius bacilliformis</name>
    <dbReference type="NCBI Taxonomy" id="1445552"/>
    <lineage>
        <taxon>Bacteria</taxon>
        <taxon>Pseudomonadati</taxon>
        <taxon>Pseudomonadota</taxon>
        <taxon>Alphaproteobacteria</taxon>
        <taxon>Caulobacterales</taxon>
        <taxon>Caulobacterales incertae sedis</taxon>
        <taxon>Candidatus Phycosocius</taxon>
    </lineage>
</organism>
<dbReference type="SUPFAM" id="SSF52980">
    <property type="entry name" value="Restriction endonuclease-like"/>
    <property type="match status" value="1"/>
</dbReference>
<reference evidence="3 4" key="1">
    <citation type="journal article" date="2018" name="Genome Announc.">
        <title>Draft Genome Sequence of "Candidatus Phycosocius bacilliformis," an Alphaproteobacterial Ectosymbiont of the Hydrocarbon-Producing Green Alga Botryococcus braunii.</title>
        <authorList>
            <person name="Tanabe Y."/>
            <person name="Yamaguchi H."/>
            <person name="Watanabe M.M."/>
        </authorList>
    </citation>
    <scope>NUCLEOTIDE SEQUENCE [LARGE SCALE GENOMIC DNA]</scope>
    <source>
        <strain evidence="3 4">BOTRYCO-2</strain>
    </source>
</reference>
<dbReference type="Gene3D" id="3.40.1350.10">
    <property type="match status" value="1"/>
</dbReference>
<gene>
    <name evidence="3" type="ORF">PbB2_01667</name>
</gene>
<dbReference type="EMBL" id="BFBR01000004">
    <property type="protein sequence ID" value="GBF57996.1"/>
    <property type="molecule type" value="Genomic_DNA"/>
</dbReference>
<dbReference type="OrthoDB" id="9812968at2"/>
<evidence type="ECO:0000313" key="3">
    <source>
        <dbReference type="EMBL" id="GBF57996.1"/>
    </source>
</evidence>
<dbReference type="HAMAP" id="MF_00048">
    <property type="entry name" value="UPF0102"/>
    <property type="match status" value="1"/>
</dbReference>
<dbReference type="Pfam" id="PF02021">
    <property type="entry name" value="UPF0102"/>
    <property type="match status" value="1"/>
</dbReference>
<evidence type="ECO:0000313" key="4">
    <source>
        <dbReference type="Proteomes" id="UP000245086"/>
    </source>
</evidence>
<comment type="similarity">
    <text evidence="1 2">Belongs to the UPF0102 family.</text>
</comment>
<proteinExistence type="inferred from homology"/>
<dbReference type="AlphaFoldDB" id="A0A2P2EA99"/>
<dbReference type="RefSeq" id="WP_108984849.1">
    <property type="nucleotide sequence ID" value="NZ_BFBR01000004.1"/>
</dbReference>
<evidence type="ECO:0000256" key="2">
    <source>
        <dbReference type="HAMAP-Rule" id="MF_00048"/>
    </source>
</evidence>
<dbReference type="PANTHER" id="PTHR34039">
    <property type="entry name" value="UPF0102 PROTEIN YRAN"/>
    <property type="match status" value="1"/>
</dbReference>
<name>A0A2P2EA99_9PROT</name>
<accession>A0A2P2EA99</accession>
<keyword evidence="4" id="KW-1185">Reference proteome</keyword>
<dbReference type="NCBIfam" id="NF009151">
    <property type="entry name" value="PRK12497.1-5"/>
    <property type="match status" value="1"/>
</dbReference>
<comment type="caution">
    <text evidence="3">The sequence shown here is derived from an EMBL/GenBank/DDBJ whole genome shotgun (WGS) entry which is preliminary data.</text>
</comment>
<dbReference type="InterPro" id="IPR003509">
    <property type="entry name" value="UPF0102_YraN-like"/>
</dbReference>
<evidence type="ECO:0000256" key="1">
    <source>
        <dbReference type="ARBA" id="ARBA00006738"/>
    </source>
</evidence>
<sequence length="143" mass="16926">MTRRQRAHAEKSGRWAEHLAALMLHVKGYAILGRRVQTPSGEIDLIARRGDSLVFIEVKMRQRGIDPADILRSEQMARIVRAATGWTARRDWTRHFSWRYDLIVVQPWRWPLHVRDAWRPQHDPMIPPYANANNVISFRARRR</sequence>